<feature type="chain" id="PRO_5040474860" description="NTF2-like domain-containing protein" evidence="1">
    <location>
        <begin position="19"/>
        <end position="190"/>
    </location>
</feature>
<evidence type="ECO:0000259" key="2">
    <source>
        <dbReference type="Pfam" id="PF26534"/>
    </source>
</evidence>
<reference evidence="3" key="1">
    <citation type="journal article" date="2020" name="Stud. Mycol.">
        <title>101 Dothideomycetes genomes: a test case for predicting lifestyles and emergence of pathogens.</title>
        <authorList>
            <person name="Haridas S."/>
            <person name="Albert R."/>
            <person name="Binder M."/>
            <person name="Bloem J."/>
            <person name="Labutti K."/>
            <person name="Salamov A."/>
            <person name="Andreopoulos B."/>
            <person name="Baker S."/>
            <person name="Barry K."/>
            <person name="Bills G."/>
            <person name="Bluhm B."/>
            <person name="Cannon C."/>
            <person name="Castanera R."/>
            <person name="Culley D."/>
            <person name="Daum C."/>
            <person name="Ezra D."/>
            <person name="Gonzalez J."/>
            <person name="Henrissat B."/>
            <person name="Kuo A."/>
            <person name="Liang C."/>
            <person name="Lipzen A."/>
            <person name="Lutzoni F."/>
            <person name="Magnuson J."/>
            <person name="Mondo S."/>
            <person name="Nolan M."/>
            <person name="Ohm R."/>
            <person name="Pangilinan J."/>
            <person name="Park H.-J."/>
            <person name="Ramirez L."/>
            <person name="Alfaro M."/>
            <person name="Sun H."/>
            <person name="Tritt A."/>
            <person name="Yoshinaga Y."/>
            <person name="Zwiers L.-H."/>
            <person name="Turgeon B."/>
            <person name="Goodwin S."/>
            <person name="Spatafora J."/>
            <person name="Crous P."/>
            <person name="Grigoriev I."/>
        </authorList>
    </citation>
    <scope>NUCLEOTIDE SEQUENCE</scope>
    <source>
        <strain evidence="3">CBS 116435</strain>
    </source>
</reference>
<comment type="caution">
    <text evidence="3">The sequence shown here is derived from an EMBL/GenBank/DDBJ whole genome shotgun (WGS) entry which is preliminary data.</text>
</comment>
<feature type="signal peptide" evidence="1">
    <location>
        <begin position="1"/>
        <end position="18"/>
    </location>
</feature>
<sequence length="190" mass="20324">MHAFVVAAISLLAGSAAASPRRFRCMRDSDAQQVATNFGNLIAAYTDALADAALSPNIKDYSESVNSLINTCPEPGAATVSLLAPTFDGLDAFKAGQGSQPAINFQQLNMWHSCDTVTLRWETTNAANITNPKPVVGIVALETCPAPAGSEYPYLIDTIYSEFDAAAWVQDLQAQGVCPTSCEKQRKLRH</sequence>
<gene>
    <name evidence="3" type="ORF">K431DRAFT_215363</name>
</gene>
<dbReference type="AlphaFoldDB" id="A0A9P4QFY4"/>
<dbReference type="InterPro" id="IPR058645">
    <property type="entry name" value="NTF2-like_dom_7"/>
</dbReference>
<name>A0A9P4QFY4_9PEZI</name>
<protein>
    <recommendedName>
        <fullName evidence="2">NTF2-like domain-containing protein</fullName>
    </recommendedName>
</protein>
<evidence type="ECO:0000313" key="3">
    <source>
        <dbReference type="EMBL" id="KAF2725525.1"/>
    </source>
</evidence>
<evidence type="ECO:0000256" key="1">
    <source>
        <dbReference type="SAM" id="SignalP"/>
    </source>
</evidence>
<proteinExistence type="predicted"/>
<dbReference type="EMBL" id="MU003767">
    <property type="protein sequence ID" value="KAF2725525.1"/>
    <property type="molecule type" value="Genomic_DNA"/>
</dbReference>
<organism evidence="3 4">
    <name type="scientific">Polychaeton citri CBS 116435</name>
    <dbReference type="NCBI Taxonomy" id="1314669"/>
    <lineage>
        <taxon>Eukaryota</taxon>
        <taxon>Fungi</taxon>
        <taxon>Dikarya</taxon>
        <taxon>Ascomycota</taxon>
        <taxon>Pezizomycotina</taxon>
        <taxon>Dothideomycetes</taxon>
        <taxon>Dothideomycetidae</taxon>
        <taxon>Capnodiales</taxon>
        <taxon>Capnodiaceae</taxon>
        <taxon>Polychaeton</taxon>
    </lineage>
</organism>
<feature type="domain" description="NTF2-like" evidence="2">
    <location>
        <begin position="25"/>
        <end position="174"/>
    </location>
</feature>
<accession>A0A9P4QFY4</accession>
<keyword evidence="4" id="KW-1185">Reference proteome</keyword>
<evidence type="ECO:0000313" key="4">
    <source>
        <dbReference type="Proteomes" id="UP000799441"/>
    </source>
</evidence>
<dbReference type="Pfam" id="PF26534">
    <property type="entry name" value="NTF2_7"/>
    <property type="match status" value="1"/>
</dbReference>
<dbReference type="OrthoDB" id="26525at2759"/>
<keyword evidence="1" id="KW-0732">Signal</keyword>
<dbReference type="Proteomes" id="UP000799441">
    <property type="component" value="Unassembled WGS sequence"/>
</dbReference>